<evidence type="ECO:0000313" key="1">
    <source>
        <dbReference type="EMBL" id="RDY06641.1"/>
    </source>
</evidence>
<evidence type="ECO:0000313" key="2">
    <source>
        <dbReference type="Proteomes" id="UP000257109"/>
    </source>
</evidence>
<keyword evidence="2" id="KW-1185">Reference proteome</keyword>
<comment type="caution">
    <text evidence="1">The sequence shown here is derived from an EMBL/GenBank/DDBJ whole genome shotgun (WGS) entry which is preliminary data.</text>
</comment>
<dbReference type="Proteomes" id="UP000257109">
    <property type="component" value="Unassembled WGS sequence"/>
</dbReference>
<feature type="non-terminal residue" evidence="1">
    <location>
        <position position="1"/>
    </location>
</feature>
<proteinExistence type="predicted"/>
<sequence>MEGGSHSDKSNKAFANSVAYIEGNDNPCPKLFTIHYNSASQTRVSFIVQVPTRPTYSNNAVPWRYPTGKTATPPTITENLAPRTCEIKIRHLRIKKTTEAPKKVVTKEEAHKFLKMIRHITQNTSMDFTTILANQLGELPRALTEGAE</sequence>
<protein>
    <submittedName>
        <fullName evidence="1">Uncharacterized protein</fullName>
    </submittedName>
</protein>
<accession>A0A371HV25</accession>
<reference evidence="1" key="1">
    <citation type="submission" date="2018-05" db="EMBL/GenBank/DDBJ databases">
        <title>Draft genome of Mucuna pruriens seed.</title>
        <authorList>
            <person name="Nnadi N.E."/>
            <person name="Vos R."/>
            <person name="Hasami M.H."/>
            <person name="Devisetty U.K."/>
            <person name="Aguiy J.C."/>
        </authorList>
    </citation>
    <scope>NUCLEOTIDE SEQUENCE [LARGE SCALE GENOMIC DNA]</scope>
    <source>
        <strain evidence="1">JCA_2017</strain>
    </source>
</reference>
<dbReference type="EMBL" id="QJKJ01001647">
    <property type="protein sequence ID" value="RDY06641.1"/>
    <property type="molecule type" value="Genomic_DNA"/>
</dbReference>
<organism evidence="1 2">
    <name type="scientific">Mucuna pruriens</name>
    <name type="common">Velvet bean</name>
    <name type="synonym">Dolichos pruriens</name>
    <dbReference type="NCBI Taxonomy" id="157652"/>
    <lineage>
        <taxon>Eukaryota</taxon>
        <taxon>Viridiplantae</taxon>
        <taxon>Streptophyta</taxon>
        <taxon>Embryophyta</taxon>
        <taxon>Tracheophyta</taxon>
        <taxon>Spermatophyta</taxon>
        <taxon>Magnoliopsida</taxon>
        <taxon>eudicotyledons</taxon>
        <taxon>Gunneridae</taxon>
        <taxon>Pentapetalae</taxon>
        <taxon>rosids</taxon>
        <taxon>fabids</taxon>
        <taxon>Fabales</taxon>
        <taxon>Fabaceae</taxon>
        <taxon>Papilionoideae</taxon>
        <taxon>50 kb inversion clade</taxon>
        <taxon>NPAAA clade</taxon>
        <taxon>indigoferoid/millettioid clade</taxon>
        <taxon>Phaseoleae</taxon>
        <taxon>Mucuna</taxon>
    </lineage>
</organism>
<name>A0A371HV25_MUCPR</name>
<gene>
    <name evidence="1" type="ORF">CR513_09346</name>
</gene>
<dbReference type="AlphaFoldDB" id="A0A371HV25"/>